<feature type="chain" id="PRO_5008609201" evidence="1">
    <location>
        <begin position="20"/>
        <end position="118"/>
    </location>
</feature>
<evidence type="ECO:0000313" key="3">
    <source>
        <dbReference type="Proteomes" id="UP000092377"/>
    </source>
</evidence>
<dbReference type="OrthoDB" id="6465419at2"/>
<dbReference type="AlphaFoldDB" id="A0A1B8H113"/>
<organism evidence="2 3">
    <name type="scientific">Morganella psychrotolerans</name>
    <dbReference type="NCBI Taxonomy" id="368603"/>
    <lineage>
        <taxon>Bacteria</taxon>
        <taxon>Pseudomonadati</taxon>
        <taxon>Pseudomonadota</taxon>
        <taxon>Gammaproteobacteria</taxon>
        <taxon>Enterobacterales</taxon>
        <taxon>Morganellaceae</taxon>
        <taxon>Morganella</taxon>
    </lineage>
</organism>
<evidence type="ECO:0000313" key="2">
    <source>
        <dbReference type="EMBL" id="OBU02760.1"/>
    </source>
</evidence>
<feature type="signal peptide" evidence="1">
    <location>
        <begin position="1"/>
        <end position="19"/>
    </location>
</feature>
<dbReference type="Proteomes" id="UP000092377">
    <property type="component" value="Unassembled WGS sequence"/>
</dbReference>
<protein>
    <submittedName>
        <fullName evidence="2">Uncharacterized protein</fullName>
    </submittedName>
</protein>
<gene>
    <name evidence="2" type="ORF">AYY18_12240</name>
</gene>
<sequence>MKKLLLVSVAALFAFGAYAGEGKKYTEEQLHQMIESGKYPAVTEYNETGGGDVADIKSCKDRILSRAANFSEYPITVERDIENEVYESTVWMQLKAQKVICEIKDGKARGTQLDASYQ</sequence>
<dbReference type="RefSeq" id="WP_067406571.1">
    <property type="nucleotide sequence ID" value="NZ_LZEY01000060.1"/>
</dbReference>
<proteinExistence type="predicted"/>
<accession>A0A1B8H113</accession>
<evidence type="ECO:0000256" key="1">
    <source>
        <dbReference type="SAM" id="SignalP"/>
    </source>
</evidence>
<name>A0A1B8H113_9GAMM</name>
<reference evidence="3" key="1">
    <citation type="submission" date="2016-06" db="EMBL/GenBank/DDBJ databases">
        <authorList>
            <person name="Butler K."/>
        </authorList>
    </citation>
    <scope>NUCLEOTIDE SEQUENCE [LARGE SCALE GENOMIC DNA]</scope>
    <source>
        <strain evidence="3">GCSL-Mp20</strain>
    </source>
</reference>
<keyword evidence="3" id="KW-1185">Reference proteome</keyword>
<keyword evidence="1" id="KW-0732">Signal</keyword>
<dbReference type="EMBL" id="LZEY01000060">
    <property type="protein sequence ID" value="OBU02760.1"/>
    <property type="molecule type" value="Genomic_DNA"/>
</dbReference>
<comment type="caution">
    <text evidence="2">The sequence shown here is derived from an EMBL/GenBank/DDBJ whole genome shotgun (WGS) entry which is preliminary data.</text>
</comment>